<dbReference type="InterPro" id="IPR006458">
    <property type="entry name" value="Ovate_C"/>
</dbReference>
<evidence type="ECO:0000256" key="2">
    <source>
        <dbReference type="ARBA" id="ARBA00022491"/>
    </source>
</evidence>
<dbReference type="AlphaFoldDB" id="A0A176WL92"/>
<dbReference type="Pfam" id="PF04844">
    <property type="entry name" value="Ovate"/>
    <property type="match status" value="1"/>
</dbReference>
<dbReference type="GO" id="GO:0005634">
    <property type="term" value="C:nucleus"/>
    <property type="evidence" value="ECO:0007669"/>
    <property type="project" value="UniProtKB-SubCell"/>
</dbReference>
<dbReference type="Proteomes" id="UP000077202">
    <property type="component" value="Unassembled WGS sequence"/>
</dbReference>
<name>A0A176WL92_MARPO</name>
<dbReference type="EMBL" id="LVLJ01000471">
    <property type="protein sequence ID" value="OAE33930.1"/>
    <property type="molecule type" value="Genomic_DNA"/>
</dbReference>
<evidence type="ECO:0000313" key="8">
    <source>
        <dbReference type="EMBL" id="OAE33930.1"/>
    </source>
</evidence>
<feature type="region of interest" description="Disordered" evidence="6">
    <location>
        <begin position="441"/>
        <end position="460"/>
    </location>
</feature>
<feature type="region of interest" description="Disordered" evidence="6">
    <location>
        <begin position="543"/>
        <end position="563"/>
    </location>
</feature>
<dbReference type="PROSITE" id="PS51754">
    <property type="entry name" value="OVATE"/>
    <property type="match status" value="1"/>
</dbReference>
<feature type="domain" description="OVATE" evidence="7">
    <location>
        <begin position="844"/>
        <end position="903"/>
    </location>
</feature>
<accession>A0A176WL92</accession>
<evidence type="ECO:0000256" key="4">
    <source>
        <dbReference type="ARBA" id="ARBA00023163"/>
    </source>
</evidence>
<feature type="region of interest" description="Disordered" evidence="6">
    <location>
        <begin position="159"/>
        <end position="179"/>
    </location>
</feature>
<evidence type="ECO:0000256" key="6">
    <source>
        <dbReference type="SAM" id="MobiDB-lite"/>
    </source>
</evidence>
<dbReference type="NCBIfam" id="TIGR01568">
    <property type="entry name" value="A_thal_3678"/>
    <property type="match status" value="1"/>
</dbReference>
<sequence length="907" mass="100623">MREECAFLGGAAAAHFGFVNTFDQVEKAREMGGDNDEEREVDAGVKNSAKAARSPHVIMGNGTKFKLSSMFPSVLSKIKGMTGKRLKGKGALTSPSDWSGDLQEFSGGSKDSPGSPPSPVRTFPQNRDRDMRYCSSPRCSSPVNHKSYDIRFPIESPVRRGMKSRPVSPPRRSANSINSDSGCCSFDSSLALMPHDRARRAVPPLFGRCMQRSKCNSFNSETHSDSELDVTDSEPASARGHLRARTMSMQLDGATEWERERDWSEPEKSASSSRRRRPREINKSTAGEPSPIHTVRCMPPNTPSDLGHFSDSRDHECHRSACPDFGRDMSDHGHGQGRQQQQYDRKMGFATEDTRLFEDTYASFSSDEDFFKVRSGGYNAIGQYRLKKLNKYGNGDVTDAGYASGDMVLTEDEERTLRRESVLAKTVRNASDGWARVQSRFAEEEKHAQGGRGGSRRSYDRRTVVAEEAEVLLTEDERHHAALCRREASLVKTVLSAKDWARENLRALSKASEGDKQQQVKGRGADSGAEYESFGLPVIHKEHLHSRGSTRSHSPIGEVEKHTKGRVDYKASANDPHDAAADRLVFEQFSQPLAEYASDFYKNAQTEESDFETGVVGVSVSVRPWDVEFPSFRSDSLQLGGSRRSAPVELSESEGPTPRTHRLSVQERTPSSKTPRKQTPSSREPPVKKAGRSASPKVQDPAPVNSLKPSSRSGSPRRQELHSGKRATSPRTPSSARAEPVASKKTSRSPSPRQEVAGKKQQQQQPSSNSTNSPSARQQQQQQVEVSSNGSSKKANRSASPAHSPPETEKRDSNARPSQKQHQPQPTRLPEERTSVMGSDSVAVVKASYDPYQDFRESMVEMILENDIQTAEDLEQLLQCYLSLNSAEYHSIIVQVFSDIWRDIFDH</sequence>
<feature type="compositionally biased region" description="Polar residues" evidence="6">
    <location>
        <begin position="784"/>
        <end position="801"/>
    </location>
</feature>
<dbReference type="PANTHER" id="PTHR33057">
    <property type="entry name" value="TRANSCRIPTION REPRESSOR OFP7-RELATED"/>
    <property type="match status" value="1"/>
</dbReference>
<keyword evidence="2" id="KW-0678">Repressor</keyword>
<gene>
    <name evidence="8" type="ORF">AXG93_1952s1060</name>
</gene>
<feature type="compositionally biased region" description="Basic and acidic residues" evidence="6">
    <location>
        <begin position="308"/>
        <end position="317"/>
    </location>
</feature>
<dbReference type="PANTHER" id="PTHR33057:SF70">
    <property type="entry name" value="TRANSCRIPTION REPRESSOR-RELATED"/>
    <property type="match status" value="1"/>
</dbReference>
<evidence type="ECO:0000256" key="3">
    <source>
        <dbReference type="ARBA" id="ARBA00023015"/>
    </source>
</evidence>
<feature type="compositionally biased region" description="Basic and acidic residues" evidence="6">
    <location>
        <begin position="256"/>
        <end position="268"/>
    </location>
</feature>
<dbReference type="GO" id="GO:0045892">
    <property type="term" value="P:negative regulation of DNA-templated transcription"/>
    <property type="evidence" value="ECO:0007669"/>
    <property type="project" value="InterPro"/>
</dbReference>
<feature type="compositionally biased region" description="Polar residues" evidence="6">
    <location>
        <begin position="666"/>
        <end position="682"/>
    </location>
</feature>
<reference evidence="8" key="1">
    <citation type="submission" date="2016-03" db="EMBL/GenBank/DDBJ databases">
        <title>Mechanisms controlling the formation of the plant cell surface in tip-growing cells are functionally conserved among land plants.</title>
        <authorList>
            <person name="Honkanen S."/>
            <person name="Jones V.A."/>
            <person name="Morieri G."/>
            <person name="Champion C."/>
            <person name="Hetherington A.J."/>
            <person name="Kelly S."/>
            <person name="Saint-Marcoux D."/>
            <person name="Proust H."/>
            <person name="Prescott H."/>
            <person name="Dolan L."/>
        </authorList>
    </citation>
    <scope>NUCLEOTIDE SEQUENCE [LARGE SCALE GENOMIC DNA]</scope>
    <source>
        <tissue evidence="8">Whole gametophyte</tissue>
    </source>
</reference>
<dbReference type="InterPro" id="IPR038933">
    <property type="entry name" value="Ovate"/>
</dbReference>
<feature type="region of interest" description="Disordered" evidence="6">
    <location>
        <begin position="216"/>
        <end position="317"/>
    </location>
</feature>
<comment type="caution">
    <text evidence="8">The sequence shown here is derived from an EMBL/GenBank/DDBJ whole genome shotgun (WGS) entry which is preliminary data.</text>
</comment>
<keyword evidence="3" id="KW-0805">Transcription regulation</keyword>
<feature type="region of interest" description="Disordered" evidence="6">
    <location>
        <begin position="84"/>
        <end position="138"/>
    </location>
</feature>
<feature type="compositionally biased region" description="Polar residues" evidence="6">
    <location>
        <begin position="707"/>
        <end position="716"/>
    </location>
</feature>
<proteinExistence type="predicted"/>
<keyword evidence="9" id="KW-1185">Reference proteome</keyword>
<feature type="compositionally biased region" description="Low complexity" evidence="6">
    <location>
        <begin position="761"/>
        <end position="783"/>
    </location>
</feature>
<feature type="compositionally biased region" description="Polar residues" evidence="6">
    <location>
        <begin position="815"/>
        <end position="826"/>
    </location>
</feature>
<evidence type="ECO:0000259" key="7">
    <source>
        <dbReference type="PROSITE" id="PS51754"/>
    </source>
</evidence>
<evidence type="ECO:0000256" key="1">
    <source>
        <dbReference type="ARBA" id="ARBA00004123"/>
    </source>
</evidence>
<comment type="subcellular location">
    <subcellularLocation>
        <location evidence="1">Nucleus</location>
    </subcellularLocation>
</comment>
<organism evidence="8 9">
    <name type="scientific">Marchantia polymorpha subsp. ruderalis</name>
    <dbReference type="NCBI Taxonomy" id="1480154"/>
    <lineage>
        <taxon>Eukaryota</taxon>
        <taxon>Viridiplantae</taxon>
        <taxon>Streptophyta</taxon>
        <taxon>Embryophyta</taxon>
        <taxon>Marchantiophyta</taxon>
        <taxon>Marchantiopsida</taxon>
        <taxon>Marchantiidae</taxon>
        <taxon>Marchantiales</taxon>
        <taxon>Marchantiaceae</taxon>
        <taxon>Marchantia</taxon>
    </lineage>
</organism>
<keyword evidence="5" id="KW-0539">Nucleus</keyword>
<feature type="region of interest" description="Disordered" evidence="6">
    <location>
        <begin position="632"/>
        <end position="839"/>
    </location>
</feature>
<evidence type="ECO:0000256" key="5">
    <source>
        <dbReference type="ARBA" id="ARBA00023242"/>
    </source>
</evidence>
<protein>
    <recommendedName>
        <fullName evidence="7">OVATE domain-containing protein</fullName>
    </recommendedName>
</protein>
<keyword evidence="4" id="KW-0804">Transcription</keyword>
<evidence type="ECO:0000313" key="9">
    <source>
        <dbReference type="Proteomes" id="UP000077202"/>
    </source>
</evidence>